<dbReference type="InterPro" id="IPR014710">
    <property type="entry name" value="RmlC-like_jellyroll"/>
</dbReference>
<sequence length="216" mass="25016">MYAELEQLYNMSTIRNNFNQERLFDELLTVSKQEPISVTIKKDTLFSKKLDLNEQICFLVEGITCSYFCNIPAKITAHSQFLNLELVLGTESIDIEAFTDCKLLIFNRLDIMEYLFSTQEGILFLFQYEKEKKNFLFDRVNMLHQKGYPRLLKIMEELAEECGVPVGNECVLPKSFTIKRLAALSSLSTHTVSLFHEKMIQEKVIKKTGGQIILLH</sequence>
<dbReference type="InterPro" id="IPR036390">
    <property type="entry name" value="WH_DNA-bd_sf"/>
</dbReference>
<evidence type="ECO:0000313" key="2">
    <source>
        <dbReference type="Proteomes" id="UP000586951"/>
    </source>
</evidence>
<evidence type="ECO:0008006" key="3">
    <source>
        <dbReference type="Google" id="ProtNLM"/>
    </source>
</evidence>
<dbReference type="SUPFAM" id="SSF46785">
    <property type="entry name" value="Winged helix' DNA-binding domain"/>
    <property type="match status" value="1"/>
</dbReference>
<organism evidence="1 2">
    <name type="scientific">Listeria booriae</name>
    <dbReference type="NCBI Taxonomy" id="1552123"/>
    <lineage>
        <taxon>Bacteria</taxon>
        <taxon>Bacillati</taxon>
        <taxon>Bacillota</taxon>
        <taxon>Bacilli</taxon>
        <taxon>Bacillales</taxon>
        <taxon>Listeriaceae</taxon>
        <taxon>Listeria</taxon>
    </lineage>
</organism>
<dbReference type="Gene3D" id="2.60.120.10">
    <property type="entry name" value="Jelly Rolls"/>
    <property type="match status" value="1"/>
</dbReference>
<name>A0A842A1L0_9LIST</name>
<comment type="caution">
    <text evidence="1">The sequence shown here is derived from an EMBL/GenBank/DDBJ whole genome shotgun (WGS) entry which is preliminary data.</text>
</comment>
<dbReference type="RefSeq" id="WP_185418675.1">
    <property type="nucleotide sequence ID" value="NZ_JAARRU010000005.1"/>
</dbReference>
<dbReference type="AlphaFoldDB" id="A0A842A1L0"/>
<reference evidence="1 2" key="1">
    <citation type="submission" date="2020-03" db="EMBL/GenBank/DDBJ databases">
        <title>Soil Listeria distribution.</title>
        <authorList>
            <person name="Liao J."/>
            <person name="Wiedmann M."/>
        </authorList>
    </citation>
    <scope>NUCLEOTIDE SEQUENCE [LARGE SCALE GENOMIC DNA]</scope>
    <source>
        <strain evidence="1 2">FSL L7-1427</strain>
    </source>
</reference>
<dbReference type="Proteomes" id="UP000586951">
    <property type="component" value="Unassembled WGS sequence"/>
</dbReference>
<evidence type="ECO:0000313" key="1">
    <source>
        <dbReference type="EMBL" id="MBC1566574.1"/>
    </source>
</evidence>
<protein>
    <recommendedName>
        <fullName evidence="3">HTH crp-type domain-containing protein</fullName>
    </recommendedName>
</protein>
<proteinExistence type="predicted"/>
<accession>A0A842A1L0</accession>
<dbReference type="EMBL" id="JAARRU010000005">
    <property type="protein sequence ID" value="MBC1566574.1"/>
    <property type="molecule type" value="Genomic_DNA"/>
</dbReference>
<gene>
    <name evidence="1" type="ORF">HB907_14310</name>
</gene>